<dbReference type="GO" id="GO:0030163">
    <property type="term" value="P:protein catabolic process"/>
    <property type="evidence" value="ECO:0007669"/>
    <property type="project" value="UniProtKB-UniRule"/>
</dbReference>
<comment type="similarity">
    <text evidence="2 14">In the C-terminal section; belongs to the peptidase M41 family.</text>
</comment>
<dbReference type="GO" id="GO:0016887">
    <property type="term" value="F:ATP hydrolysis activity"/>
    <property type="evidence" value="ECO:0007669"/>
    <property type="project" value="UniProtKB-UniRule"/>
</dbReference>
<evidence type="ECO:0000256" key="7">
    <source>
        <dbReference type="ARBA" id="ARBA00022801"/>
    </source>
</evidence>
<name>A0A5B8SYR8_9GAMM</name>
<comment type="cofactor">
    <cofactor evidence="14">
        <name>Zn(2+)</name>
        <dbReference type="ChEBI" id="CHEBI:29105"/>
    </cofactor>
    <text evidence="14">Binds 1 zinc ion per subunit.</text>
</comment>
<comment type="function">
    <text evidence="14">Acts as a processive, ATP-dependent zinc metallopeptidase for both cytoplasmic and membrane proteins. Plays a role in the quality control of integral membrane proteins.</text>
</comment>
<evidence type="ECO:0000259" key="17">
    <source>
        <dbReference type="SMART" id="SM00382"/>
    </source>
</evidence>
<keyword evidence="9 14" id="KW-0067">ATP-binding</keyword>
<comment type="subcellular location">
    <subcellularLocation>
        <location evidence="14">Cell membrane</location>
        <topology evidence="14">Multi-pass membrane protein</topology>
        <orientation evidence="14">Cytoplasmic side</orientation>
    </subcellularLocation>
    <subcellularLocation>
        <location evidence="1">Membrane</location>
    </subcellularLocation>
</comment>
<dbReference type="CDD" id="cd19501">
    <property type="entry name" value="RecA-like_FtsH"/>
    <property type="match status" value="1"/>
</dbReference>
<dbReference type="InterPro" id="IPR041569">
    <property type="entry name" value="AAA_lid_3"/>
</dbReference>
<keyword evidence="8 14" id="KW-0862">Zinc</keyword>
<dbReference type="Gene3D" id="1.20.58.760">
    <property type="entry name" value="Peptidase M41"/>
    <property type="match status" value="1"/>
</dbReference>
<feature type="active site" evidence="14">
    <location>
        <position position="421"/>
    </location>
</feature>
<comment type="similarity">
    <text evidence="13 14">In the central section; belongs to the AAA ATPase family.</text>
</comment>
<dbReference type="FunFam" id="1.20.58.760:FF:000001">
    <property type="entry name" value="ATP-dependent zinc metalloprotease FtsH"/>
    <property type="match status" value="1"/>
</dbReference>
<gene>
    <name evidence="18" type="primary">hflB</name>
    <name evidence="14" type="synonym">ftsH</name>
    <name evidence="18" type="ORF">FGL86_13485</name>
</gene>
<keyword evidence="6 14" id="KW-0547">Nucleotide-binding</keyword>
<evidence type="ECO:0000256" key="16">
    <source>
        <dbReference type="SAM" id="MobiDB-lite"/>
    </source>
</evidence>
<feature type="compositionally biased region" description="Polar residues" evidence="16">
    <location>
        <begin position="601"/>
        <end position="610"/>
    </location>
</feature>
<evidence type="ECO:0000256" key="5">
    <source>
        <dbReference type="ARBA" id="ARBA00022723"/>
    </source>
</evidence>
<keyword evidence="7 14" id="KW-0378">Hydrolase</keyword>
<feature type="transmembrane region" description="Helical" evidence="14">
    <location>
        <begin position="7"/>
        <end position="26"/>
    </location>
</feature>
<dbReference type="InterPro" id="IPR011546">
    <property type="entry name" value="Pept_M41_FtsH_extracell"/>
</dbReference>
<dbReference type="SMART" id="SM00382">
    <property type="entry name" value="AAA"/>
    <property type="match status" value="1"/>
</dbReference>
<dbReference type="Pfam" id="PF06480">
    <property type="entry name" value="FtsH_ext"/>
    <property type="match status" value="1"/>
</dbReference>
<dbReference type="RefSeq" id="WP_147185044.1">
    <property type="nucleotide sequence ID" value="NZ_CP042382.1"/>
</dbReference>
<feature type="domain" description="AAA+ ATPase" evidence="17">
    <location>
        <begin position="189"/>
        <end position="329"/>
    </location>
</feature>
<feature type="binding site" evidence="14">
    <location>
        <begin position="197"/>
        <end position="204"/>
    </location>
    <ligand>
        <name>ATP</name>
        <dbReference type="ChEBI" id="CHEBI:30616"/>
    </ligand>
</feature>
<dbReference type="Pfam" id="PF01434">
    <property type="entry name" value="Peptidase_M41"/>
    <property type="match status" value="1"/>
</dbReference>
<feature type="binding site" evidence="14">
    <location>
        <position position="420"/>
    </location>
    <ligand>
        <name>Zn(2+)</name>
        <dbReference type="ChEBI" id="CHEBI:29105"/>
        <note>catalytic</note>
    </ligand>
</feature>
<dbReference type="FunFam" id="1.10.8.60:FF:000001">
    <property type="entry name" value="ATP-dependent zinc metalloprotease FtsH"/>
    <property type="match status" value="1"/>
</dbReference>
<dbReference type="InterPro" id="IPR003959">
    <property type="entry name" value="ATPase_AAA_core"/>
</dbReference>
<evidence type="ECO:0000256" key="3">
    <source>
        <dbReference type="ARBA" id="ARBA00022670"/>
    </source>
</evidence>
<dbReference type="NCBIfam" id="TIGR01241">
    <property type="entry name" value="FtsH_fam"/>
    <property type="match status" value="1"/>
</dbReference>
<dbReference type="AlphaFoldDB" id="A0A5B8SYR8"/>
<feature type="binding site" evidence="14">
    <location>
        <position position="497"/>
    </location>
    <ligand>
        <name>Zn(2+)</name>
        <dbReference type="ChEBI" id="CHEBI:29105"/>
        <note>catalytic</note>
    </ligand>
</feature>
<keyword evidence="5 14" id="KW-0479">Metal-binding</keyword>
<dbReference type="GO" id="GO:0005524">
    <property type="term" value="F:ATP binding"/>
    <property type="evidence" value="ECO:0007669"/>
    <property type="project" value="UniProtKB-UniRule"/>
</dbReference>
<evidence type="ECO:0000256" key="11">
    <source>
        <dbReference type="ARBA" id="ARBA00023049"/>
    </source>
</evidence>
<accession>A0A5B8SYR8</accession>
<evidence type="ECO:0000256" key="1">
    <source>
        <dbReference type="ARBA" id="ARBA00004370"/>
    </source>
</evidence>
<evidence type="ECO:0000313" key="19">
    <source>
        <dbReference type="Proteomes" id="UP000321272"/>
    </source>
</evidence>
<dbReference type="PANTHER" id="PTHR23076:SF113">
    <property type="entry name" value="ATP-DEPENDENT ZINC METALLOPROTEASE FTSH 1, CHLOROPLASTIC-RELATED"/>
    <property type="match status" value="1"/>
</dbReference>
<keyword evidence="10 14" id="KW-1133">Transmembrane helix</keyword>
<keyword evidence="14" id="KW-1003">Cell membrane</keyword>
<sequence length="610" mass="67477">MDRKAHINLWYFVFAILALVTFQNWWATQKQVETIPYSEFETLLEEGQIEEIMVGPDKLKGKLKSPLAGGRQYFETTRVELDLASKLAEQNVEFAGNIPNTFFRDLLSWVLPALIFVGIWLFFIRRMAEKQGMGGLMSVGKSKAKVYVEQDTKTTFKDVAGVEEAKEELQEVVSFLTSPEKYRRVGARSPKGILLVGPPGTGKTLLARAVAGEANVPFFSISGSEFVEMFVGVGAARVRDLFEQARKSSPCIIFIDELDALGRARGAGPYGGGHDEKEQTLNQLLAELDGFDTSSGIVLLAATNRPEVLDPALMRAGRFDRQVLVDRPDKTGRLAILKVHAKKIALDSKVDLAQVAALTPGFSGADLANLCNEAAIMAARDERHSVTLSDFNDAIERIVAGLEKKNRLLNPLERKTVAYHELGHAFVALSLPGQDPVHKVSIIPRGIGALGYTLQRPTEDRFLMTTEELRHKMAVLLGGRASEALFFNEISTGASDDLVKTTDIARSMVTRYGMDENLGQIAYETERGNFLGQPIEGGGRRFSEETAREIDIAVKQLIDEAYATARNILERRRAELERLAEILLEKETLEEDELPAPLTPRANSVVEQVE</sequence>
<keyword evidence="12 14" id="KW-0472">Membrane</keyword>
<dbReference type="Gene3D" id="1.10.8.60">
    <property type="match status" value="1"/>
</dbReference>
<dbReference type="KEGG" id="paur:FGL86_13485"/>
<evidence type="ECO:0000256" key="8">
    <source>
        <dbReference type="ARBA" id="ARBA00022833"/>
    </source>
</evidence>
<organism evidence="18 19">
    <name type="scientific">Pistricoccus aurantiacus</name>
    <dbReference type="NCBI Taxonomy" id="1883414"/>
    <lineage>
        <taxon>Bacteria</taxon>
        <taxon>Pseudomonadati</taxon>
        <taxon>Pseudomonadota</taxon>
        <taxon>Gammaproteobacteria</taxon>
        <taxon>Oceanospirillales</taxon>
        <taxon>Halomonadaceae</taxon>
        <taxon>Pistricoccus</taxon>
    </lineage>
</organism>
<dbReference type="InterPro" id="IPR027417">
    <property type="entry name" value="P-loop_NTPase"/>
</dbReference>
<evidence type="ECO:0000256" key="2">
    <source>
        <dbReference type="ARBA" id="ARBA00010044"/>
    </source>
</evidence>
<evidence type="ECO:0000256" key="15">
    <source>
        <dbReference type="RuleBase" id="RU003651"/>
    </source>
</evidence>
<keyword evidence="3 14" id="KW-0645">Protease</keyword>
<dbReference type="Pfam" id="PF17862">
    <property type="entry name" value="AAA_lid_3"/>
    <property type="match status" value="1"/>
</dbReference>
<proteinExistence type="inferred from homology"/>
<dbReference type="GO" id="GO:0005886">
    <property type="term" value="C:plasma membrane"/>
    <property type="evidence" value="ECO:0007669"/>
    <property type="project" value="UniProtKB-SubCell"/>
</dbReference>
<dbReference type="InterPro" id="IPR003593">
    <property type="entry name" value="AAA+_ATPase"/>
</dbReference>
<dbReference type="GO" id="GO:0006508">
    <property type="term" value="P:proteolysis"/>
    <property type="evidence" value="ECO:0007669"/>
    <property type="project" value="UniProtKB-KW"/>
</dbReference>
<dbReference type="PROSITE" id="PS00674">
    <property type="entry name" value="AAA"/>
    <property type="match status" value="1"/>
</dbReference>
<feature type="transmembrane region" description="Helical" evidence="14">
    <location>
        <begin position="106"/>
        <end position="124"/>
    </location>
</feature>
<evidence type="ECO:0000256" key="12">
    <source>
        <dbReference type="ARBA" id="ARBA00023136"/>
    </source>
</evidence>
<evidence type="ECO:0000256" key="13">
    <source>
        <dbReference type="ARBA" id="ARBA00061570"/>
    </source>
</evidence>
<dbReference type="InterPro" id="IPR005936">
    <property type="entry name" value="FtsH"/>
</dbReference>
<comment type="subunit">
    <text evidence="14">Homohexamer.</text>
</comment>
<dbReference type="FunFam" id="3.40.50.300:FF:000001">
    <property type="entry name" value="ATP-dependent zinc metalloprotease FtsH"/>
    <property type="match status" value="1"/>
</dbReference>
<dbReference type="SUPFAM" id="SSF140990">
    <property type="entry name" value="FtsH protease domain-like"/>
    <property type="match status" value="1"/>
</dbReference>
<dbReference type="PANTHER" id="PTHR23076">
    <property type="entry name" value="METALLOPROTEASE M41 FTSH"/>
    <property type="match status" value="1"/>
</dbReference>
<dbReference type="SUPFAM" id="SSF52540">
    <property type="entry name" value="P-loop containing nucleoside triphosphate hydrolases"/>
    <property type="match status" value="1"/>
</dbReference>
<dbReference type="EMBL" id="CP042382">
    <property type="protein sequence ID" value="QEA39988.1"/>
    <property type="molecule type" value="Genomic_DNA"/>
</dbReference>
<keyword evidence="19" id="KW-1185">Reference proteome</keyword>
<dbReference type="InterPro" id="IPR000642">
    <property type="entry name" value="Peptidase_M41"/>
</dbReference>
<keyword evidence="4 14" id="KW-0812">Transmembrane</keyword>
<dbReference type="Proteomes" id="UP000321272">
    <property type="component" value="Chromosome"/>
</dbReference>
<evidence type="ECO:0000256" key="4">
    <source>
        <dbReference type="ARBA" id="ARBA00022692"/>
    </source>
</evidence>
<keyword evidence="11 14" id="KW-0482">Metalloprotease</keyword>
<dbReference type="HAMAP" id="MF_01458">
    <property type="entry name" value="FtsH"/>
    <property type="match status" value="1"/>
</dbReference>
<dbReference type="GO" id="GO:0008270">
    <property type="term" value="F:zinc ion binding"/>
    <property type="evidence" value="ECO:0007669"/>
    <property type="project" value="UniProtKB-UniRule"/>
</dbReference>
<dbReference type="GO" id="GO:0004222">
    <property type="term" value="F:metalloendopeptidase activity"/>
    <property type="evidence" value="ECO:0007669"/>
    <property type="project" value="InterPro"/>
</dbReference>
<evidence type="ECO:0000256" key="9">
    <source>
        <dbReference type="ARBA" id="ARBA00022840"/>
    </source>
</evidence>
<dbReference type="GO" id="GO:0004176">
    <property type="term" value="F:ATP-dependent peptidase activity"/>
    <property type="evidence" value="ECO:0007669"/>
    <property type="project" value="InterPro"/>
</dbReference>
<dbReference type="OrthoDB" id="9809379at2"/>
<dbReference type="Gene3D" id="3.30.720.210">
    <property type="match status" value="1"/>
</dbReference>
<reference evidence="18 19" key="1">
    <citation type="submission" date="2019-06" db="EMBL/GenBank/DDBJ databases">
        <title>Genome analyses of bacteria isolated from kimchi.</title>
        <authorList>
            <person name="Lee S."/>
            <person name="Ahn S."/>
            <person name="Roh S."/>
        </authorList>
    </citation>
    <scope>NUCLEOTIDE SEQUENCE [LARGE SCALE GENOMIC DNA]</scope>
    <source>
        <strain evidence="18 19">CBA4606</strain>
    </source>
</reference>
<evidence type="ECO:0000256" key="6">
    <source>
        <dbReference type="ARBA" id="ARBA00022741"/>
    </source>
</evidence>
<dbReference type="Pfam" id="PF00004">
    <property type="entry name" value="AAA"/>
    <property type="match status" value="1"/>
</dbReference>
<evidence type="ECO:0000256" key="14">
    <source>
        <dbReference type="HAMAP-Rule" id="MF_01458"/>
    </source>
</evidence>
<dbReference type="InterPro" id="IPR003960">
    <property type="entry name" value="ATPase_AAA_CS"/>
</dbReference>
<dbReference type="Gene3D" id="3.40.50.300">
    <property type="entry name" value="P-loop containing nucleotide triphosphate hydrolases"/>
    <property type="match status" value="1"/>
</dbReference>
<feature type="binding site" evidence="14">
    <location>
        <position position="424"/>
    </location>
    <ligand>
        <name>Zn(2+)</name>
        <dbReference type="ChEBI" id="CHEBI:29105"/>
        <note>catalytic</note>
    </ligand>
</feature>
<dbReference type="InterPro" id="IPR037219">
    <property type="entry name" value="Peptidase_M41-like"/>
</dbReference>
<evidence type="ECO:0000313" key="18">
    <source>
        <dbReference type="EMBL" id="QEA39988.1"/>
    </source>
</evidence>
<protein>
    <recommendedName>
        <fullName evidence="14">ATP-dependent zinc metalloprotease FtsH</fullName>
        <ecNumber evidence="14">3.4.24.-</ecNumber>
    </recommendedName>
</protein>
<dbReference type="EC" id="3.4.24.-" evidence="14"/>
<feature type="region of interest" description="Disordered" evidence="16">
    <location>
        <begin position="591"/>
        <end position="610"/>
    </location>
</feature>
<comment type="similarity">
    <text evidence="15">Belongs to the AAA ATPase family.</text>
</comment>
<evidence type="ECO:0000256" key="10">
    <source>
        <dbReference type="ARBA" id="ARBA00022989"/>
    </source>
</evidence>